<reference evidence="1 2" key="1">
    <citation type="submission" date="2021-04" db="EMBL/GenBank/DDBJ databases">
        <title>Genome analysis of Polyangium sp.</title>
        <authorList>
            <person name="Li Y."/>
            <person name="Wang J."/>
        </authorList>
    </citation>
    <scope>NUCLEOTIDE SEQUENCE [LARGE SCALE GENOMIC DNA]</scope>
    <source>
        <strain evidence="1 2">SDU14</strain>
    </source>
</reference>
<keyword evidence="2" id="KW-1185">Reference proteome</keyword>
<proteinExistence type="predicted"/>
<sequence length="101" mass="11019">MIAGPRDRRPWAQRAEDERRLDVHELAARLADRLAPRPRRIAGCVSTCDAGRRVLGAPACPPVKGGKIPTLARPDLGGAIARYPSPIERYASRGWSAIALR</sequence>
<dbReference type="Proteomes" id="UP001151081">
    <property type="component" value="Unassembled WGS sequence"/>
</dbReference>
<dbReference type="RefSeq" id="WP_272459967.1">
    <property type="nucleotide sequence ID" value="NZ_JAGTJJ010000091.1"/>
</dbReference>
<name>A0A9X4AY01_9BACT</name>
<dbReference type="EMBL" id="JAGTJJ010000091">
    <property type="protein sequence ID" value="MDC3989014.1"/>
    <property type="molecule type" value="Genomic_DNA"/>
</dbReference>
<dbReference type="AlphaFoldDB" id="A0A9X4AY01"/>
<protein>
    <submittedName>
        <fullName evidence="1">Uncharacterized protein</fullName>
    </submittedName>
</protein>
<organism evidence="1 2">
    <name type="scientific">Polyangium jinanense</name>
    <dbReference type="NCBI Taxonomy" id="2829994"/>
    <lineage>
        <taxon>Bacteria</taxon>
        <taxon>Pseudomonadati</taxon>
        <taxon>Myxococcota</taxon>
        <taxon>Polyangia</taxon>
        <taxon>Polyangiales</taxon>
        <taxon>Polyangiaceae</taxon>
        <taxon>Polyangium</taxon>
    </lineage>
</organism>
<gene>
    <name evidence="1" type="ORF">KEG57_51585</name>
</gene>
<accession>A0A9X4AY01</accession>
<evidence type="ECO:0000313" key="2">
    <source>
        <dbReference type="Proteomes" id="UP001151081"/>
    </source>
</evidence>
<comment type="caution">
    <text evidence="1">The sequence shown here is derived from an EMBL/GenBank/DDBJ whole genome shotgun (WGS) entry which is preliminary data.</text>
</comment>
<evidence type="ECO:0000313" key="1">
    <source>
        <dbReference type="EMBL" id="MDC3989014.1"/>
    </source>
</evidence>